<accession>A0A3A2ZFV5</accession>
<evidence type="ECO:0000256" key="3">
    <source>
        <dbReference type="ARBA" id="ARBA00022989"/>
    </source>
</evidence>
<keyword evidence="4 5" id="KW-0472">Membrane</keyword>
<reference evidence="7" key="1">
    <citation type="submission" date="2017-02" db="EMBL/GenBank/DDBJ databases">
        <authorList>
            <person name="Tafer H."/>
            <person name="Lopandic K."/>
        </authorList>
    </citation>
    <scope>NUCLEOTIDE SEQUENCE [LARGE SCALE GENOMIC DNA]</scope>
    <source>
        <strain evidence="7">CBS 366.77</strain>
    </source>
</reference>
<dbReference type="PANTHER" id="PTHR10924:SF6">
    <property type="entry name" value="SOLUTE CARRIER FAMILY 49 MEMBER A3"/>
    <property type="match status" value="1"/>
</dbReference>
<dbReference type="GO" id="GO:0022857">
    <property type="term" value="F:transmembrane transporter activity"/>
    <property type="evidence" value="ECO:0007669"/>
    <property type="project" value="InterPro"/>
</dbReference>
<feature type="transmembrane region" description="Helical" evidence="5">
    <location>
        <begin position="68"/>
        <end position="91"/>
    </location>
</feature>
<evidence type="ECO:0000256" key="5">
    <source>
        <dbReference type="SAM" id="Phobius"/>
    </source>
</evidence>
<keyword evidence="3 5" id="KW-1133">Transmembrane helix</keyword>
<feature type="non-terminal residue" evidence="6">
    <location>
        <position position="200"/>
    </location>
</feature>
<dbReference type="SUPFAM" id="SSF103473">
    <property type="entry name" value="MFS general substrate transporter"/>
    <property type="match status" value="1"/>
</dbReference>
<organism evidence="6 7">
    <name type="scientific">Aspergillus sclerotialis</name>
    <dbReference type="NCBI Taxonomy" id="2070753"/>
    <lineage>
        <taxon>Eukaryota</taxon>
        <taxon>Fungi</taxon>
        <taxon>Dikarya</taxon>
        <taxon>Ascomycota</taxon>
        <taxon>Pezizomycotina</taxon>
        <taxon>Eurotiomycetes</taxon>
        <taxon>Eurotiomycetidae</taxon>
        <taxon>Eurotiales</taxon>
        <taxon>Aspergillaceae</taxon>
        <taxon>Aspergillus</taxon>
        <taxon>Aspergillus subgen. Polypaecilum</taxon>
    </lineage>
</organism>
<gene>
    <name evidence="6" type="ORF">PHISCL_09465</name>
</gene>
<evidence type="ECO:0000256" key="4">
    <source>
        <dbReference type="ARBA" id="ARBA00023136"/>
    </source>
</evidence>
<dbReference type="EMBL" id="MVGC01000603">
    <property type="protein sequence ID" value="RJE18194.1"/>
    <property type="molecule type" value="Genomic_DNA"/>
</dbReference>
<evidence type="ECO:0000313" key="7">
    <source>
        <dbReference type="Proteomes" id="UP000266188"/>
    </source>
</evidence>
<dbReference type="GO" id="GO:0016020">
    <property type="term" value="C:membrane"/>
    <property type="evidence" value="ECO:0007669"/>
    <property type="project" value="UniProtKB-SubCell"/>
</dbReference>
<protein>
    <recommendedName>
        <fullName evidence="8">Major Facilitator Superfamily</fullName>
    </recommendedName>
</protein>
<dbReference type="InterPro" id="IPR036259">
    <property type="entry name" value="MFS_trans_sf"/>
</dbReference>
<comment type="subcellular location">
    <subcellularLocation>
        <location evidence="1">Membrane</location>
        <topology evidence="1">Multi-pass membrane protein</topology>
    </subcellularLocation>
</comment>
<dbReference type="Proteomes" id="UP000266188">
    <property type="component" value="Unassembled WGS sequence"/>
</dbReference>
<evidence type="ECO:0000313" key="6">
    <source>
        <dbReference type="EMBL" id="RJE18194.1"/>
    </source>
</evidence>
<dbReference type="InterPro" id="IPR011701">
    <property type="entry name" value="MFS"/>
</dbReference>
<dbReference type="OrthoDB" id="422206at2759"/>
<dbReference type="InterPro" id="IPR049680">
    <property type="entry name" value="FLVCR1-2_SLC49-like"/>
</dbReference>
<dbReference type="Gene3D" id="1.20.1250.20">
    <property type="entry name" value="MFS general substrate transporter like domains"/>
    <property type="match status" value="1"/>
</dbReference>
<dbReference type="PANTHER" id="PTHR10924">
    <property type="entry name" value="MAJOR FACILITATOR SUPERFAMILY PROTEIN-RELATED"/>
    <property type="match status" value="1"/>
</dbReference>
<dbReference type="AlphaFoldDB" id="A0A3A2ZFV5"/>
<proteinExistence type="predicted"/>
<evidence type="ECO:0000256" key="1">
    <source>
        <dbReference type="ARBA" id="ARBA00004141"/>
    </source>
</evidence>
<keyword evidence="7" id="KW-1185">Reference proteome</keyword>
<feature type="transmembrane region" description="Helical" evidence="5">
    <location>
        <begin position="30"/>
        <end position="48"/>
    </location>
</feature>
<evidence type="ECO:0008006" key="8">
    <source>
        <dbReference type="Google" id="ProtNLM"/>
    </source>
</evidence>
<sequence>MTKTASLNPMETEVESPSTMPTYKVYKRRFWGLAQLVLLNIVVSWDWLTFSSISTTCAEYYGVSENAINWLSTGYLFAFCVASPVVIYTLYSGGPKPSIITTSALLLAGNWIRYAGAKAQGGIFGVTMFGQILTGFAQPFCLSAPTRYSDLWFSDRGRISATAVATLANPLGAAIGQLVGSAWATKPSEVPDMVLYISII</sequence>
<name>A0A3A2ZFV5_9EURO</name>
<dbReference type="Pfam" id="PF07690">
    <property type="entry name" value="MFS_1"/>
    <property type="match status" value="1"/>
</dbReference>
<comment type="caution">
    <text evidence="6">The sequence shown here is derived from an EMBL/GenBank/DDBJ whole genome shotgun (WGS) entry which is preliminary data.</text>
</comment>
<evidence type="ECO:0000256" key="2">
    <source>
        <dbReference type="ARBA" id="ARBA00022692"/>
    </source>
</evidence>
<keyword evidence="2 5" id="KW-0812">Transmembrane</keyword>